<reference evidence="1 2" key="1">
    <citation type="submission" date="2018-08" db="EMBL/GenBank/DDBJ databases">
        <title>Henriciella mobilis sp. nov., isolated from seawater.</title>
        <authorList>
            <person name="Cheng H."/>
            <person name="Wu Y.-H."/>
            <person name="Xu X.-W."/>
            <person name="Guo L.-L."/>
        </authorList>
    </citation>
    <scope>NUCLEOTIDE SEQUENCE [LARGE SCALE GENOMIC DNA]</scope>
    <source>
        <strain evidence="1 2">CCUG67844</strain>
    </source>
</reference>
<sequence length="143" mass="16549">MKNTPLNDEIRKQLRSLHEASGVGPQRLLNGKVDRPRGLNSTRIYHWMDGTAKTAWTEHLNWVLANWQAEEPLEPFTQADNERLDRELKRTGYTQTTLLNRLSPVPEGLTPDILHRLKSRRLHKLPSAHKKFLFKGLSALPDR</sequence>
<dbReference type="OrthoDB" id="7605142at2"/>
<dbReference type="EMBL" id="QWGA01000003">
    <property type="protein sequence ID" value="RIJ31055.1"/>
    <property type="molecule type" value="Genomic_DNA"/>
</dbReference>
<accession>A0A399RN00</accession>
<gene>
    <name evidence="1" type="ORF">D1222_01950</name>
</gene>
<evidence type="ECO:0000313" key="1">
    <source>
        <dbReference type="EMBL" id="RIJ31055.1"/>
    </source>
</evidence>
<organism evidence="1 2">
    <name type="scientific">Henriciella algicola</name>
    <dbReference type="NCBI Taxonomy" id="1608422"/>
    <lineage>
        <taxon>Bacteria</taxon>
        <taxon>Pseudomonadati</taxon>
        <taxon>Pseudomonadota</taxon>
        <taxon>Alphaproteobacteria</taxon>
        <taxon>Hyphomonadales</taxon>
        <taxon>Hyphomonadaceae</taxon>
        <taxon>Henriciella</taxon>
    </lineage>
</organism>
<evidence type="ECO:0000313" key="2">
    <source>
        <dbReference type="Proteomes" id="UP000265845"/>
    </source>
</evidence>
<dbReference type="AlphaFoldDB" id="A0A399RN00"/>
<dbReference type="Proteomes" id="UP000265845">
    <property type="component" value="Unassembled WGS sequence"/>
</dbReference>
<name>A0A399RN00_9PROT</name>
<comment type="caution">
    <text evidence="1">The sequence shown here is derived from an EMBL/GenBank/DDBJ whole genome shotgun (WGS) entry which is preliminary data.</text>
</comment>
<keyword evidence="2" id="KW-1185">Reference proteome</keyword>
<proteinExistence type="predicted"/>
<protein>
    <submittedName>
        <fullName evidence="1">Uncharacterized protein</fullName>
    </submittedName>
</protein>
<dbReference type="RefSeq" id="WP_119452555.1">
    <property type="nucleotide sequence ID" value="NZ_QWGA01000003.1"/>
</dbReference>